<keyword evidence="1" id="KW-1133">Transmembrane helix</keyword>
<name>A0A8H6HP32_9AGAR</name>
<keyword evidence="1" id="KW-0812">Transmembrane</keyword>
<evidence type="ECO:0000256" key="1">
    <source>
        <dbReference type="SAM" id="Phobius"/>
    </source>
</evidence>
<reference evidence="2 3" key="1">
    <citation type="submission" date="2020-07" db="EMBL/GenBank/DDBJ databases">
        <title>Comparative genomics of pyrophilous fungi reveals a link between fire events and developmental genes.</title>
        <authorList>
            <consortium name="DOE Joint Genome Institute"/>
            <person name="Steindorff A.S."/>
            <person name="Carver A."/>
            <person name="Calhoun S."/>
            <person name="Stillman K."/>
            <person name="Liu H."/>
            <person name="Lipzen A."/>
            <person name="Pangilinan J."/>
            <person name="Labutti K."/>
            <person name="Bruns T.D."/>
            <person name="Grigoriev I.V."/>
        </authorList>
    </citation>
    <scope>NUCLEOTIDE SEQUENCE [LARGE SCALE GENOMIC DNA]</scope>
    <source>
        <strain evidence="2 3">CBS 144469</strain>
    </source>
</reference>
<dbReference type="OrthoDB" id="3350812at2759"/>
<evidence type="ECO:0000313" key="2">
    <source>
        <dbReference type="EMBL" id="KAF6750164.1"/>
    </source>
</evidence>
<keyword evidence="3" id="KW-1185">Reference proteome</keyword>
<feature type="transmembrane region" description="Helical" evidence="1">
    <location>
        <begin position="97"/>
        <end position="118"/>
    </location>
</feature>
<feature type="transmembrane region" description="Helical" evidence="1">
    <location>
        <begin position="124"/>
        <end position="146"/>
    </location>
</feature>
<accession>A0A8H6HP32</accession>
<proteinExistence type="predicted"/>
<gene>
    <name evidence="2" type="ORF">DFP72DRAFT_1173033</name>
</gene>
<dbReference type="EMBL" id="JACGCI010000058">
    <property type="protein sequence ID" value="KAF6750164.1"/>
    <property type="molecule type" value="Genomic_DNA"/>
</dbReference>
<comment type="caution">
    <text evidence="2">The sequence shown here is derived from an EMBL/GenBank/DDBJ whole genome shotgun (WGS) entry which is preliminary data.</text>
</comment>
<protein>
    <submittedName>
        <fullName evidence="2">Uncharacterized protein</fullName>
    </submittedName>
</protein>
<dbReference type="AlphaFoldDB" id="A0A8H6HP32"/>
<evidence type="ECO:0000313" key="3">
    <source>
        <dbReference type="Proteomes" id="UP000521943"/>
    </source>
</evidence>
<keyword evidence="1" id="KW-0472">Membrane</keyword>
<feature type="transmembrane region" description="Helical" evidence="1">
    <location>
        <begin position="56"/>
        <end position="76"/>
    </location>
</feature>
<sequence>MVAIYTGFSITVHTLWLRYNASASRALPLSQIDRELGYACTWLPVSSPEIIMGNKIGGFISLAKAILLAALALFIFSVRYRSQTGTLIQTIRRDSGIWIVSFVAIRLGNSLTLVFRIGRPGSDNLTHVFALLSRIAVPVLACRLLLDIRKTEDPIVRTTVSSILFDPPLPGDDSLHTDEELTARPSRRKAGKGRLYTNAEEAGERANAILEEGKQV</sequence>
<dbReference type="Proteomes" id="UP000521943">
    <property type="component" value="Unassembled WGS sequence"/>
</dbReference>
<organism evidence="2 3">
    <name type="scientific">Ephemerocybe angulata</name>
    <dbReference type="NCBI Taxonomy" id="980116"/>
    <lineage>
        <taxon>Eukaryota</taxon>
        <taxon>Fungi</taxon>
        <taxon>Dikarya</taxon>
        <taxon>Basidiomycota</taxon>
        <taxon>Agaricomycotina</taxon>
        <taxon>Agaricomycetes</taxon>
        <taxon>Agaricomycetidae</taxon>
        <taxon>Agaricales</taxon>
        <taxon>Agaricineae</taxon>
        <taxon>Psathyrellaceae</taxon>
        <taxon>Ephemerocybe</taxon>
    </lineage>
</organism>